<sequence>MSSVTNQRSQKLILIFIDLAFIFLSYILAFRIRFENIEHRNWDAFLSLSPWILLIGLFFVTMYELYTVDRKSKWDIVRHVIIASTLMMLITMAASFLFREFALPRSVILIAYIFINIFLICCKLVIMQLLSIKSGIVFFVGDIEEKQKIVEQLKFQFGKRMKVKYSSSEESLDRIYQTLQYVDYVIIGSNISSEVKSKIIFESVKNQKIVYVIPDFYDLLLSQSIITTIDDTMAMAVKPFGLSLGQQLVKRLYDIVASFIALVVLSPLFLLISIIIKLDDPTGSILYKQKRLGKYNKEFTIYKFRSMVEGAEKNTGPILAGENDPRITRVGHFIRRTRIDELPQLFNVLKGDMSIVGPRPERAYFTEQFEKDLKYYSYRNTVKPGITGYAQIMGKYTTSVDDKLRFDLFYIRNYSFLLDIIIQFRTLIVLFDKSKSEGKKEKENIEPKKQRSLHY</sequence>
<evidence type="ECO:0000256" key="4">
    <source>
        <dbReference type="ARBA" id="ARBA00022692"/>
    </source>
</evidence>
<evidence type="ECO:0000256" key="5">
    <source>
        <dbReference type="ARBA" id="ARBA00022989"/>
    </source>
</evidence>
<evidence type="ECO:0000256" key="6">
    <source>
        <dbReference type="ARBA" id="ARBA00023136"/>
    </source>
</evidence>
<protein>
    <submittedName>
        <fullName evidence="9">Exopolysaccharide biosynthesis polyprenyl glycosylphosphotransferase</fullName>
    </submittedName>
</protein>
<keyword evidence="3 9" id="KW-0808">Transferase</keyword>
<feature type="domain" description="Bacterial sugar transferase" evidence="8">
    <location>
        <begin position="250"/>
        <end position="431"/>
    </location>
</feature>
<evidence type="ECO:0000256" key="7">
    <source>
        <dbReference type="SAM" id="Phobius"/>
    </source>
</evidence>
<feature type="transmembrane region" description="Helical" evidence="7">
    <location>
        <begin position="44"/>
        <end position="65"/>
    </location>
</feature>
<evidence type="ECO:0000313" key="9">
    <source>
        <dbReference type="EMBL" id="MBB5150359.1"/>
    </source>
</evidence>
<keyword evidence="5 7" id="KW-1133">Transmembrane helix</keyword>
<dbReference type="PANTHER" id="PTHR30576">
    <property type="entry name" value="COLANIC BIOSYNTHESIS UDP-GLUCOSE LIPID CARRIER TRANSFERASE"/>
    <property type="match status" value="1"/>
</dbReference>
<feature type="transmembrane region" description="Helical" evidence="7">
    <location>
        <begin position="77"/>
        <end position="98"/>
    </location>
</feature>
<proteinExistence type="inferred from homology"/>
<evidence type="ECO:0000313" key="10">
    <source>
        <dbReference type="Proteomes" id="UP000557217"/>
    </source>
</evidence>
<dbReference type="RefSeq" id="WP_168412806.1">
    <property type="nucleotide sequence ID" value="NZ_JAAXPW010000045.1"/>
</dbReference>
<dbReference type="PANTHER" id="PTHR30576:SF0">
    <property type="entry name" value="UNDECAPRENYL-PHOSPHATE N-ACETYLGALACTOSAMINYL 1-PHOSPHATE TRANSFERASE-RELATED"/>
    <property type="match status" value="1"/>
</dbReference>
<keyword evidence="10" id="KW-1185">Reference proteome</keyword>
<dbReference type="InterPro" id="IPR003362">
    <property type="entry name" value="Bact_transf"/>
</dbReference>
<evidence type="ECO:0000256" key="1">
    <source>
        <dbReference type="ARBA" id="ARBA00004141"/>
    </source>
</evidence>
<reference evidence="9 10" key="1">
    <citation type="submission" date="2020-08" db="EMBL/GenBank/DDBJ databases">
        <title>Genomic Encyclopedia of Type Strains, Phase IV (KMG-IV): sequencing the most valuable type-strain genomes for metagenomic binning, comparative biology and taxonomic classification.</title>
        <authorList>
            <person name="Goeker M."/>
        </authorList>
    </citation>
    <scope>NUCLEOTIDE SEQUENCE [LARGE SCALE GENOMIC DNA]</scope>
    <source>
        <strain evidence="9 10">DSM 10633</strain>
    </source>
</reference>
<gene>
    <name evidence="9" type="ORF">HNR36_002779</name>
</gene>
<comment type="similarity">
    <text evidence="2">Belongs to the bacterial sugar transferase family.</text>
</comment>
<dbReference type="AlphaFoldDB" id="A0A840PV91"/>
<keyword evidence="4 7" id="KW-0812">Transmembrane</keyword>
<comment type="subcellular location">
    <subcellularLocation>
        <location evidence="1">Membrane</location>
        <topology evidence="1">Multi-pass membrane protein</topology>
    </subcellularLocation>
</comment>
<evidence type="ECO:0000256" key="3">
    <source>
        <dbReference type="ARBA" id="ARBA00022679"/>
    </source>
</evidence>
<name>A0A840PV91_URETH</name>
<dbReference type="GO" id="GO:0016020">
    <property type="term" value="C:membrane"/>
    <property type="evidence" value="ECO:0007669"/>
    <property type="project" value="UniProtKB-SubCell"/>
</dbReference>
<evidence type="ECO:0000259" key="8">
    <source>
        <dbReference type="Pfam" id="PF02397"/>
    </source>
</evidence>
<accession>A0A840PV91</accession>
<evidence type="ECO:0000256" key="2">
    <source>
        <dbReference type="ARBA" id="ARBA00006464"/>
    </source>
</evidence>
<feature type="transmembrane region" description="Helical" evidence="7">
    <location>
        <begin position="252"/>
        <end position="276"/>
    </location>
</feature>
<dbReference type="Pfam" id="PF02397">
    <property type="entry name" value="Bac_transf"/>
    <property type="match status" value="1"/>
</dbReference>
<feature type="transmembrane region" description="Helical" evidence="7">
    <location>
        <begin position="104"/>
        <end position="126"/>
    </location>
</feature>
<feature type="transmembrane region" description="Helical" evidence="7">
    <location>
        <begin position="12"/>
        <end position="32"/>
    </location>
</feature>
<dbReference type="Proteomes" id="UP000557217">
    <property type="component" value="Unassembled WGS sequence"/>
</dbReference>
<dbReference type="InterPro" id="IPR017475">
    <property type="entry name" value="EPS_sugar_tfrase"/>
</dbReference>
<dbReference type="GO" id="GO:0016780">
    <property type="term" value="F:phosphotransferase activity, for other substituted phosphate groups"/>
    <property type="evidence" value="ECO:0007669"/>
    <property type="project" value="TreeGrafter"/>
</dbReference>
<comment type="caution">
    <text evidence="9">The sequence shown here is derived from an EMBL/GenBank/DDBJ whole genome shotgun (WGS) entry which is preliminary data.</text>
</comment>
<dbReference type="EMBL" id="JACHGZ010000048">
    <property type="protein sequence ID" value="MBB5150359.1"/>
    <property type="molecule type" value="Genomic_DNA"/>
</dbReference>
<dbReference type="NCBIfam" id="TIGR03025">
    <property type="entry name" value="EPS_sugtrans"/>
    <property type="match status" value="1"/>
</dbReference>
<keyword evidence="6 7" id="KW-0472">Membrane</keyword>
<organism evidence="9 10">
    <name type="scientific">Ureibacillus thermosphaericus</name>
    <dbReference type="NCBI Taxonomy" id="51173"/>
    <lineage>
        <taxon>Bacteria</taxon>
        <taxon>Bacillati</taxon>
        <taxon>Bacillota</taxon>
        <taxon>Bacilli</taxon>
        <taxon>Bacillales</taxon>
        <taxon>Caryophanaceae</taxon>
        <taxon>Ureibacillus</taxon>
    </lineage>
</organism>